<comment type="caution">
    <text evidence="2">The sequence shown here is derived from an EMBL/GenBank/DDBJ whole genome shotgun (WGS) entry which is preliminary data.</text>
</comment>
<sequence length="132" mass="14038">MSEPIEITVERSAAQASQGLLLARIFASVLTLILLLLAMMVSSIAGKFGAMYAELGDAELPALSMMVTRNGGTILLLVLVLAAVTAFFIWSKGKMAAWMAGIGLLLMSVFIPVMVFAIFLPLVKIVSDMGNM</sequence>
<feature type="transmembrane region" description="Helical" evidence="1">
    <location>
        <begin position="102"/>
        <end position="123"/>
    </location>
</feature>
<name>A0ABT3FNK4_9BACT</name>
<keyword evidence="1" id="KW-0472">Membrane</keyword>
<reference evidence="2 3" key="1">
    <citation type="submission" date="2022-10" db="EMBL/GenBank/DDBJ databases">
        <title>Luteolibacter flavescens strain MCCC 1K03193, whole genome shotgun sequencing project.</title>
        <authorList>
            <person name="Zhao G."/>
            <person name="Shen L."/>
        </authorList>
    </citation>
    <scope>NUCLEOTIDE SEQUENCE [LARGE SCALE GENOMIC DNA]</scope>
    <source>
        <strain evidence="2 3">MCCC 1K03193</strain>
    </source>
</reference>
<gene>
    <name evidence="2" type="ORF">OKA04_08810</name>
</gene>
<organism evidence="2 3">
    <name type="scientific">Luteolibacter flavescens</name>
    <dbReference type="NCBI Taxonomy" id="1859460"/>
    <lineage>
        <taxon>Bacteria</taxon>
        <taxon>Pseudomonadati</taxon>
        <taxon>Verrucomicrobiota</taxon>
        <taxon>Verrucomicrobiia</taxon>
        <taxon>Verrucomicrobiales</taxon>
        <taxon>Verrucomicrobiaceae</taxon>
        <taxon>Luteolibacter</taxon>
    </lineage>
</organism>
<feature type="transmembrane region" description="Helical" evidence="1">
    <location>
        <begin position="71"/>
        <end position="90"/>
    </location>
</feature>
<dbReference type="EMBL" id="JAPDDS010000004">
    <property type="protein sequence ID" value="MCW1884826.1"/>
    <property type="molecule type" value="Genomic_DNA"/>
</dbReference>
<keyword evidence="1" id="KW-0812">Transmembrane</keyword>
<keyword evidence="1" id="KW-1133">Transmembrane helix</keyword>
<dbReference type="Proteomes" id="UP001207930">
    <property type="component" value="Unassembled WGS sequence"/>
</dbReference>
<evidence type="ECO:0000313" key="2">
    <source>
        <dbReference type="EMBL" id="MCW1884826.1"/>
    </source>
</evidence>
<accession>A0ABT3FNK4</accession>
<keyword evidence="3" id="KW-1185">Reference proteome</keyword>
<protein>
    <submittedName>
        <fullName evidence="2">Uncharacterized protein</fullName>
    </submittedName>
</protein>
<evidence type="ECO:0000256" key="1">
    <source>
        <dbReference type="SAM" id="Phobius"/>
    </source>
</evidence>
<evidence type="ECO:0000313" key="3">
    <source>
        <dbReference type="Proteomes" id="UP001207930"/>
    </source>
</evidence>
<dbReference type="RefSeq" id="WP_264500783.1">
    <property type="nucleotide sequence ID" value="NZ_JAPDDS010000004.1"/>
</dbReference>
<feature type="transmembrane region" description="Helical" evidence="1">
    <location>
        <begin position="21"/>
        <end position="45"/>
    </location>
</feature>
<proteinExistence type="predicted"/>